<evidence type="ECO:0000313" key="3">
    <source>
        <dbReference type="Proteomes" id="UP001180650"/>
    </source>
</evidence>
<protein>
    <recommendedName>
        <fullName evidence="4">Transposase</fullName>
    </recommendedName>
</protein>
<comment type="caution">
    <text evidence="2">The sequence shown here is derived from an EMBL/GenBank/DDBJ whole genome shotgun (WGS) entry which is preliminary data.</text>
</comment>
<dbReference type="RefSeq" id="WP_045359740.1">
    <property type="nucleotide sequence ID" value="NZ_JAVSJA010000001.1"/>
</dbReference>
<accession>A0ABU3HIC8</accession>
<evidence type="ECO:0008006" key="4">
    <source>
        <dbReference type="Google" id="ProtNLM"/>
    </source>
</evidence>
<evidence type="ECO:0000256" key="1">
    <source>
        <dbReference type="SAM" id="MobiDB-lite"/>
    </source>
</evidence>
<dbReference type="EMBL" id="JAVSJA010000001">
    <property type="protein sequence ID" value="MDT3674276.1"/>
    <property type="molecule type" value="Genomic_DNA"/>
</dbReference>
<keyword evidence="3" id="KW-1185">Reference proteome</keyword>
<dbReference type="Proteomes" id="UP001180650">
    <property type="component" value="Unassembled WGS sequence"/>
</dbReference>
<organism evidence="2 3">
    <name type="scientific">Microcystis wesenbergii NRERC-220</name>
    <dbReference type="NCBI Taxonomy" id="3068991"/>
    <lineage>
        <taxon>Bacteria</taxon>
        <taxon>Bacillati</taxon>
        <taxon>Cyanobacteriota</taxon>
        <taxon>Cyanophyceae</taxon>
        <taxon>Oscillatoriophycideae</taxon>
        <taxon>Chroococcales</taxon>
        <taxon>Microcystaceae</taxon>
        <taxon>Microcystis</taxon>
    </lineage>
</organism>
<reference evidence="2" key="1">
    <citation type="submission" date="2023-08" db="EMBL/GenBank/DDBJ databases">
        <authorList>
            <person name="Park H.-K."/>
            <person name="Kim I.-S."/>
        </authorList>
    </citation>
    <scope>NUCLEOTIDE SEQUENCE</scope>
    <source>
        <strain evidence="2">NRERC-220</strain>
    </source>
</reference>
<evidence type="ECO:0000313" key="2">
    <source>
        <dbReference type="EMBL" id="MDT3674276.1"/>
    </source>
</evidence>
<gene>
    <name evidence="2" type="ORF">RAM70_06935</name>
</gene>
<name>A0ABU3HIC8_9CHRO</name>
<sequence>MNNAGYVTRRKISGGTRSEAGRRARDTFVGLKKTCRKLGISFWHFLISRLRGDGQIPPLPEVIRAKALAVT</sequence>
<proteinExistence type="predicted"/>
<feature type="region of interest" description="Disordered" evidence="1">
    <location>
        <begin position="1"/>
        <end position="20"/>
    </location>
</feature>